<dbReference type="Proteomes" id="UP000582643">
    <property type="component" value="Unassembled WGS sequence"/>
</dbReference>
<dbReference type="EMBL" id="JACHJY010000003">
    <property type="protein sequence ID" value="MBB4981358.1"/>
    <property type="molecule type" value="Genomic_DNA"/>
</dbReference>
<evidence type="ECO:0000313" key="2">
    <source>
        <dbReference type="EMBL" id="MBB4981358.1"/>
    </source>
</evidence>
<gene>
    <name evidence="2" type="ORF">GGE06_002268</name>
</gene>
<dbReference type="Gene3D" id="3.10.180.10">
    <property type="entry name" value="2,3-Dihydroxybiphenyl 1,2-Dioxygenase, domain 1"/>
    <property type="match status" value="1"/>
</dbReference>
<keyword evidence="3" id="KW-1185">Reference proteome</keyword>
<dbReference type="AlphaFoldDB" id="A0A7W7TY43"/>
<keyword evidence="2" id="KW-0456">Lyase</keyword>
<dbReference type="InterPro" id="IPR029068">
    <property type="entry name" value="Glyas_Bleomycin-R_OHBP_Dase"/>
</dbReference>
<dbReference type="SUPFAM" id="SSF54593">
    <property type="entry name" value="Glyoxalase/Bleomycin resistance protein/Dihydroxybiphenyl dioxygenase"/>
    <property type="match status" value="1"/>
</dbReference>
<dbReference type="InterPro" id="IPR004360">
    <property type="entry name" value="Glyas_Fos-R_dOase_dom"/>
</dbReference>
<feature type="domain" description="VOC" evidence="1">
    <location>
        <begin position="5"/>
        <end position="123"/>
    </location>
</feature>
<dbReference type="InterPro" id="IPR037523">
    <property type="entry name" value="VOC_core"/>
</dbReference>
<name>A0A7W7TY43_9ACTN</name>
<reference evidence="2 3" key="1">
    <citation type="submission" date="2020-08" db="EMBL/GenBank/DDBJ databases">
        <title>Genomic Encyclopedia of Type Strains, Phase III (KMG-III): the genomes of soil and plant-associated and newly described type strains.</title>
        <authorList>
            <person name="Whitman W."/>
        </authorList>
    </citation>
    <scope>NUCLEOTIDE SEQUENCE [LARGE SCALE GENOMIC DNA]</scope>
    <source>
        <strain evidence="2 3">SFB5A</strain>
    </source>
</reference>
<accession>A0A7W7TY43</accession>
<dbReference type="GO" id="GO:0016829">
    <property type="term" value="F:lyase activity"/>
    <property type="evidence" value="ECO:0007669"/>
    <property type="project" value="UniProtKB-KW"/>
</dbReference>
<proteinExistence type="predicted"/>
<dbReference type="Pfam" id="PF00903">
    <property type="entry name" value="Glyoxalase"/>
    <property type="match status" value="1"/>
</dbReference>
<protein>
    <submittedName>
        <fullName evidence="2">Putative enzyme related to lactoylglutathione lyase</fullName>
    </submittedName>
</protein>
<organism evidence="2 3">
    <name type="scientific">Streptomyces nymphaeiformis</name>
    <dbReference type="NCBI Taxonomy" id="2663842"/>
    <lineage>
        <taxon>Bacteria</taxon>
        <taxon>Bacillati</taxon>
        <taxon>Actinomycetota</taxon>
        <taxon>Actinomycetes</taxon>
        <taxon>Kitasatosporales</taxon>
        <taxon>Streptomycetaceae</taxon>
        <taxon>Streptomyces</taxon>
    </lineage>
</organism>
<dbReference type="RefSeq" id="WP_116162927.1">
    <property type="nucleotide sequence ID" value="NZ_JACHJY010000003.1"/>
</dbReference>
<comment type="caution">
    <text evidence="2">The sequence shown here is derived from an EMBL/GenBank/DDBJ whole genome shotgun (WGS) entry which is preliminary data.</text>
</comment>
<evidence type="ECO:0000259" key="1">
    <source>
        <dbReference type="PROSITE" id="PS51819"/>
    </source>
</evidence>
<sequence length="127" mass="13818">MLSDSPIAAIIPVSDMNRAKQFYSETLGLPLTKDAPEDTRYECGGTTIGLYETPYGGKADHTLASWKVADLDAEMTTLRSKGVTFEDYDLPDLKTVDGVAEAGTMRGAWFKDSEGNILCVMEEKGQS</sequence>
<dbReference type="PROSITE" id="PS51819">
    <property type="entry name" value="VOC"/>
    <property type="match status" value="1"/>
</dbReference>
<evidence type="ECO:0000313" key="3">
    <source>
        <dbReference type="Proteomes" id="UP000582643"/>
    </source>
</evidence>